<organism evidence="2 3">
    <name type="scientific">Tilletia caries</name>
    <name type="common">wheat bunt fungus</name>
    <dbReference type="NCBI Taxonomy" id="13290"/>
    <lineage>
        <taxon>Eukaryota</taxon>
        <taxon>Fungi</taxon>
        <taxon>Dikarya</taxon>
        <taxon>Basidiomycota</taxon>
        <taxon>Ustilaginomycotina</taxon>
        <taxon>Exobasidiomycetes</taxon>
        <taxon>Tilletiales</taxon>
        <taxon>Tilletiaceae</taxon>
        <taxon>Tilletia</taxon>
    </lineage>
</organism>
<evidence type="ECO:0000313" key="2">
    <source>
        <dbReference type="EMBL" id="KAE8257640.1"/>
    </source>
</evidence>
<accession>A0A177VCB5</accession>
<feature type="compositionally biased region" description="Low complexity" evidence="1">
    <location>
        <begin position="22"/>
        <end position="47"/>
    </location>
</feature>
<evidence type="ECO:0000256" key="1">
    <source>
        <dbReference type="SAM" id="MobiDB-lite"/>
    </source>
</evidence>
<feature type="region of interest" description="Disordered" evidence="1">
    <location>
        <begin position="1"/>
        <end position="75"/>
    </location>
</feature>
<reference evidence="2" key="2">
    <citation type="journal article" date="2019" name="IMA Fungus">
        <title>Genome sequencing and comparison of five Tilletia species to identify candidate genes for the detection of regulated species infecting wheat.</title>
        <authorList>
            <person name="Nguyen H.D.T."/>
            <person name="Sultana T."/>
            <person name="Kesanakurti P."/>
            <person name="Hambleton S."/>
        </authorList>
    </citation>
    <scope>NUCLEOTIDE SEQUENCE</scope>
    <source>
        <strain evidence="2">DAOMC 238032</strain>
    </source>
</reference>
<dbReference type="Proteomes" id="UP000077671">
    <property type="component" value="Unassembled WGS sequence"/>
</dbReference>
<dbReference type="AlphaFoldDB" id="A0A177VCB5"/>
<sequence>MFSFSTAVSAECASRGDRSDAMSEYSSSSSTSVSSSASDSTDSSSSEASDDDDEEETANSNSITSGARRCLRLQP</sequence>
<comment type="caution">
    <text evidence="2">The sequence shown here is derived from an EMBL/GenBank/DDBJ whole genome shotgun (WGS) entry which is preliminary data.</text>
</comment>
<protein>
    <submittedName>
        <fullName evidence="2">Uncharacterized protein</fullName>
    </submittedName>
</protein>
<evidence type="ECO:0000313" key="3">
    <source>
        <dbReference type="Proteomes" id="UP000077671"/>
    </source>
</evidence>
<dbReference type="EMBL" id="LWDD02000641">
    <property type="protein sequence ID" value="KAE8257640.1"/>
    <property type="molecule type" value="Genomic_DNA"/>
</dbReference>
<gene>
    <name evidence="2" type="ORF">A4X03_0g4604</name>
</gene>
<name>A0A177VCB5_9BASI</name>
<feature type="compositionally biased region" description="Acidic residues" evidence="1">
    <location>
        <begin position="48"/>
        <end position="57"/>
    </location>
</feature>
<reference evidence="2" key="1">
    <citation type="submission" date="2016-04" db="EMBL/GenBank/DDBJ databases">
        <authorList>
            <person name="Nguyen H.D."/>
            <person name="Kesanakurti P."/>
            <person name="Cullis J."/>
            <person name="Levesque C.A."/>
            <person name="Hambleton S."/>
        </authorList>
    </citation>
    <scope>NUCLEOTIDE SEQUENCE</scope>
    <source>
        <strain evidence="2">DAOMC 238032</strain>
    </source>
</reference>
<proteinExistence type="predicted"/>